<name>A0AAV6P256_9ROSI</name>
<dbReference type="InterPro" id="IPR013079">
    <property type="entry name" value="6Phosfructo_kin"/>
</dbReference>
<protein>
    <submittedName>
        <fullName evidence="8">6-phosphofructo-2-kinase/fructose-2, 6-bisphosphatase</fullName>
    </submittedName>
</protein>
<feature type="domain" description="RING-type" evidence="6">
    <location>
        <begin position="869"/>
        <end position="911"/>
    </location>
</feature>
<dbReference type="Pfam" id="PF01591">
    <property type="entry name" value="6PF2K"/>
    <property type="match status" value="1"/>
</dbReference>
<dbReference type="GO" id="GO:0005829">
    <property type="term" value="C:cytosol"/>
    <property type="evidence" value="ECO:0007669"/>
    <property type="project" value="TreeGrafter"/>
</dbReference>
<feature type="transmembrane region" description="Helical" evidence="5">
    <location>
        <begin position="730"/>
        <end position="755"/>
    </location>
</feature>
<dbReference type="GO" id="GO:0008270">
    <property type="term" value="F:zinc ion binding"/>
    <property type="evidence" value="ECO:0007669"/>
    <property type="project" value="UniProtKB-KW"/>
</dbReference>
<keyword evidence="1" id="KW-0547">Nucleotide-binding</keyword>
<accession>A0AAV6P256</accession>
<dbReference type="GO" id="GO:0006003">
    <property type="term" value="P:fructose 2,6-bisphosphate metabolic process"/>
    <property type="evidence" value="ECO:0007669"/>
    <property type="project" value="InterPro"/>
</dbReference>
<evidence type="ECO:0000256" key="4">
    <source>
        <dbReference type="SAM" id="MobiDB-lite"/>
    </source>
</evidence>
<organism evidence="8 9">
    <name type="scientific">Cucurbita argyrosperma subsp. sororia</name>
    <dbReference type="NCBI Taxonomy" id="37648"/>
    <lineage>
        <taxon>Eukaryota</taxon>
        <taxon>Viridiplantae</taxon>
        <taxon>Streptophyta</taxon>
        <taxon>Embryophyta</taxon>
        <taxon>Tracheophyta</taxon>
        <taxon>Spermatophyta</taxon>
        <taxon>Magnoliopsida</taxon>
        <taxon>eudicotyledons</taxon>
        <taxon>Gunneridae</taxon>
        <taxon>Pentapetalae</taxon>
        <taxon>rosids</taxon>
        <taxon>fabids</taxon>
        <taxon>Cucurbitales</taxon>
        <taxon>Cucurbitaceae</taxon>
        <taxon>Cucurbiteae</taxon>
        <taxon>Cucurbita</taxon>
    </lineage>
</organism>
<dbReference type="InterPro" id="IPR001841">
    <property type="entry name" value="Znf_RING"/>
</dbReference>
<keyword evidence="9" id="KW-1185">Reference proteome</keyword>
<keyword evidence="5" id="KW-0472">Membrane</keyword>
<dbReference type="AlphaFoldDB" id="A0AAV6P256"/>
<gene>
    <name evidence="8" type="primary">FKFBP</name>
    <name evidence="8" type="ORF">SDJN03_02722</name>
</gene>
<dbReference type="GO" id="GO:0004331">
    <property type="term" value="F:fructose-2,6-bisphosphate 2-phosphatase activity"/>
    <property type="evidence" value="ECO:0007669"/>
    <property type="project" value="TreeGrafter"/>
</dbReference>
<dbReference type="FunFam" id="3.40.50.1240:FF:000006">
    <property type="entry name" value="6-phosphofructo-2-kinase/fructose-2, 6-bisphosphatase"/>
    <property type="match status" value="1"/>
</dbReference>
<dbReference type="GO" id="GO:0005524">
    <property type="term" value="F:ATP binding"/>
    <property type="evidence" value="ECO:0007669"/>
    <property type="project" value="UniProtKB-KW"/>
</dbReference>
<keyword evidence="5" id="KW-0812">Transmembrane</keyword>
<keyword evidence="3" id="KW-0863">Zinc-finger</keyword>
<feature type="region of interest" description="Disordered" evidence="4">
    <location>
        <begin position="1"/>
        <end position="22"/>
    </location>
</feature>
<keyword evidence="3" id="KW-0862">Zinc</keyword>
<dbReference type="CDD" id="cd16461">
    <property type="entry name" value="RING-H2_EL5-like"/>
    <property type="match status" value="1"/>
</dbReference>
<evidence type="ECO:0000256" key="3">
    <source>
        <dbReference type="PROSITE-ProRule" id="PRU00175"/>
    </source>
</evidence>
<dbReference type="InterPro" id="IPR002044">
    <property type="entry name" value="CBM20"/>
</dbReference>
<reference evidence="8 9" key="1">
    <citation type="journal article" date="2021" name="Hortic Res">
        <title>The domestication of Cucurbita argyrosperma as revealed by the genome of its wild relative.</title>
        <authorList>
            <person name="Barrera-Redondo J."/>
            <person name="Sanchez-de la Vega G."/>
            <person name="Aguirre-Liguori J.A."/>
            <person name="Castellanos-Morales G."/>
            <person name="Gutierrez-Guerrero Y.T."/>
            <person name="Aguirre-Dugua X."/>
            <person name="Aguirre-Planter E."/>
            <person name="Tenaillon M.I."/>
            <person name="Lira-Saade R."/>
            <person name="Eguiarte L.E."/>
        </authorList>
    </citation>
    <scope>NUCLEOTIDE SEQUENCE [LARGE SCALE GENOMIC DNA]</scope>
    <source>
        <strain evidence="8">JBR-2021</strain>
    </source>
</reference>
<dbReference type="PANTHER" id="PTHR10606:SF44">
    <property type="entry name" value="6-PHOSPHOFRUCTO 2-KINASE_FRUCTOSE 2,6-BISPHOSPHATASE LONG FORM"/>
    <property type="match status" value="1"/>
</dbReference>
<proteinExistence type="predicted"/>
<dbReference type="PANTHER" id="PTHR10606">
    <property type="entry name" value="6-PHOSPHOFRUCTO-2-KINASE/FRUCTOSE-2,6-BISPHOSPHATASE"/>
    <property type="match status" value="1"/>
</dbReference>
<dbReference type="Pfam" id="PF13639">
    <property type="entry name" value="zf-RING_2"/>
    <property type="match status" value="1"/>
</dbReference>
<dbReference type="CDD" id="cd07067">
    <property type="entry name" value="HP_PGM_like"/>
    <property type="match status" value="1"/>
</dbReference>
<keyword evidence="5" id="KW-1133">Transmembrane helix</keyword>
<feature type="compositionally biased region" description="Low complexity" evidence="4">
    <location>
        <begin position="176"/>
        <end position="190"/>
    </location>
</feature>
<evidence type="ECO:0000313" key="9">
    <source>
        <dbReference type="Proteomes" id="UP000685013"/>
    </source>
</evidence>
<dbReference type="Pfam" id="PF00300">
    <property type="entry name" value="His_Phos_1"/>
    <property type="match status" value="1"/>
</dbReference>
<feature type="transmembrane region" description="Helical" evidence="5">
    <location>
        <begin position="775"/>
        <end position="801"/>
    </location>
</feature>
<evidence type="ECO:0000259" key="7">
    <source>
        <dbReference type="PROSITE" id="PS51166"/>
    </source>
</evidence>
<dbReference type="InterPro" id="IPR013078">
    <property type="entry name" value="His_Pase_superF_clade-1"/>
</dbReference>
<dbReference type="SMART" id="SM00855">
    <property type="entry name" value="PGAM"/>
    <property type="match status" value="1"/>
</dbReference>
<dbReference type="EMBL" id="JAGKQH010000002">
    <property type="protein sequence ID" value="KAG6605405.1"/>
    <property type="molecule type" value="Genomic_DNA"/>
</dbReference>
<dbReference type="SMART" id="SM01065">
    <property type="entry name" value="CBM_2"/>
    <property type="match status" value="1"/>
</dbReference>
<dbReference type="GO" id="GO:0006000">
    <property type="term" value="P:fructose metabolic process"/>
    <property type="evidence" value="ECO:0007669"/>
    <property type="project" value="InterPro"/>
</dbReference>
<feature type="domain" description="CBM20" evidence="7">
    <location>
        <begin position="24"/>
        <end position="129"/>
    </location>
</feature>
<evidence type="ECO:0000313" key="8">
    <source>
        <dbReference type="EMBL" id="KAG6605405.1"/>
    </source>
</evidence>
<dbReference type="PROSITE" id="PS51166">
    <property type="entry name" value="CBM20"/>
    <property type="match status" value="1"/>
</dbReference>
<evidence type="ECO:0000256" key="2">
    <source>
        <dbReference type="ARBA" id="ARBA00022840"/>
    </source>
</evidence>
<feature type="non-terminal residue" evidence="8">
    <location>
        <position position="1"/>
    </location>
</feature>
<evidence type="ECO:0000256" key="1">
    <source>
        <dbReference type="ARBA" id="ARBA00022741"/>
    </source>
</evidence>
<comment type="caution">
    <text evidence="8">The sequence shown here is derived from an EMBL/GenBank/DDBJ whole genome shotgun (WGS) entry which is preliminary data.</text>
</comment>
<dbReference type="InterPro" id="IPR003094">
    <property type="entry name" value="6Pfruct_kin"/>
</dbReference>
<sequence>MGAGASKNLDGGSHGSEEREENLDQAGGQLYISLKMENFKLKGELVPHIYGSAPLVGSWDSSKALSLERESASMWELSFVVPPNHESLDFKFLLKPKYSNSPCIVEEGPNRLFLGGMLQGDTRMALFRLGADEVLEYRVFIKADRVSPFDLAASWRAYQDNLRPSAARGIPDVSINSSSETGPENSSSASLELDLEHYVVPAPSSNSGHVYAANLTETPRSLTGFGVHSNADKVGNTSSSKESSILGDQPATVKDMTIIVPDPSKMYMGSGMVESKSVGTFSHLPKQDSHRGLFVDRGVGSPRLVKSPSTSAFFADLKLDTESKNSMPAAAGAVAAAAIADQMLGPKEDRHLAIVLVGLPARGKTFTAAKLTRYLRWLGHETKHFNVGKYRRLKHGTNQSADFFRADNPEGMEARNEVAALAMEDMISWMQEGGQVGIFDATNSTRKRRNMLMKLAEGKCRIIFLETLCNDQRIIERNIRLKIQQSPDYADEPDFEAGYRDFKARLDNYEKVYEPVEEGSYIKMIDMVSGHGGQIQVNNISGYLPGRIVFFLVNTHLTPRPILLTRHGESMDNVRGRIGGDTELSEAGKVYSKKLANFVEKRLKSERAASIWTSTLQRTILTASPIGGGFPKIQWRALDEIYAGVCDGMTYEEIKKNMPEEYEARKKDKLRYRYPRGESYLDVIQRLEPVIIELERQRAPVVVISHQAVLRALYAYFADRPLKEIPHIEVPLHTIIEIQMGVTVFGMFSSIYIYFEVFEKAIFSIRSLLSYNGSVMLAALISLLLVTIFVLLLHIYAKWFLSQARHQRRSSIAVSQVLGQPRLHHFHSISFDHTPPARSPTKGLDASVISTIPLFIYVSENQCKIGLECVICLSLFEENEIGRSLPKCKHVFHVECIDMWLSSHSNCPICRVPVARHDNSRSGIGNNLELSENEPQIVVGG</sequence>
<feature type="region of interest" description="Disordered" evidence="4">
    <location>
        <begin position="169"/>
        <end position="190"/>
    </location>
</feature>
<dbReference type="SMART" id="SM00184">
    <property type="entry name" value="RING"/>
    <property type="match status" value="1"/>
</dbReference>
<evidence type="ECO:0000259" key="6">
    <source>
        <dbReference type="PROSITE" id="PS50089"/>
    </source>
</evidence>
<dbReference type="GO" id="GO:0003873">
    <property type="term" value="F:6-phosphofructo-2-kinase activity"/>
    <property type="evidence" value="ECO:0007669"/>
    <property type="project" value="InterPro"/>
</dbReference>
<evidence type="ECO:0000256" key="5">
    <source>
        <dbReference type="SAM" id="Phobius"/>
    </source>
</evidence>
<dbReference type="FunFam" id="2.60.40.10:FF:000740">
    <property type="entry name" value="6-phosphofructo-2-kinase/fructose-2,6-bisphosphatase"/>
    <property type="match status" value="1"/>
</dbReference>
<keyword evidence="3" id="KW-0479">Metal-binding</keyword>
<dbReference type="Proteomes" id="UP000685013">
    <property type="component" value="Chromosome 2"/>
</dbReference>
<keyword evidence="2" id="KW-0067">ATP-binding</keyword>
<dbReference type="PROSITE" id="PS50089">
    <property type="entry name" value="ZF_RING_2"/>
    <property type="match status" value="1"/>
</dbReference>
<dbReference type="PROSITE" id="PS00175">
    <property type="entry name" value="PG_MUTASE"/>
    <property type="match status" value="1"/>
</dbReference>
<dbReference type="GO" id="GO:2001070">
    <property type="term" value="F:starch binding"/>
    <property type="evidence" value="ECO:0007669"/>
    <property type="project" value="InterPro"/>
</dbReference>
<dbReference type="FunFam" id="3.40.50.300:FF:000570">
    <property type="entry name" value="6-phosphofructo-2-kinase/fructose-2, 6-bisphosphatase-like isoform X1"/>
    <property type="match status" value="1"/>
</dbReference>
<dbReference type="InterPro" id="IPR001345">
    <property type="entry name" value="PG/BPGM_mutase_AS"/>
</dbReference>